<evidence type="ECO:0000256" key="9">
    <source>
        <dbReference type="RuleBase" id="RU003523"/>
    </source>
</evidence>
<dbReference type="Pfam" id="PF00682">
    <property type="entry name" value="HMGL-like"/>
    <property type="match status" value="1"/>
</dbReference>
<dbReference type="SUPFAM" id="SSF110921">
    <property type="entry name" value="2-isopropylmalate synthase LeuA, allosteric (dimerisation) domain"/>
    <property type="match status" value="1"/>
</dbReference>
<dbReference type="Pfam" id="PF08502">
    <property type="entry name" value="LeuA_dimer"/>
    <property type="match status" value="1"/>
</dbReference>
<dbReference type="GO" id="GO:0009097">
    <property type="term" value="P:isoleucine biosynthetic process"/>
    <property type="evidence" value="ECO:0007669"/>
    <property type="project" value="UniProtKB-UniRule"/>
</dbReference>
<dbReference type="InterPro" id="IPR002034">
    <property type="entry name" value="AIPM/Hcit_synth_CS"/>
</dbReference>
<evidence type="ECO:0000313" key="11">
    <source>
        <dbReference type="EMBL" id="BBD07606.1"/>
    </source>
</evidence>
<dbReference type="SUPFAM" id="SSF51569">
    <property type="entry name" value="Aldolase"/>
    <property type="match status" value="1"/>
</dbReference>
<keyword evidence="4" id="KW-0412">Isoleucine biosynthesis</keyword>
<dbReference type="PANTHER" id="PTHR43538:SF1">
    <property type="entry name" value="(R)-CITRAMALATE SYNTHASE"/>
    <property type="match status" value="1"/>
</dbReference>
<dbReference type="Proteomes" id="UP000269883">
    <property type="component" value="Chromosome"/>
</dbReference>
<dbReference type="Pfam" id="PF22617">
    <property type="entry name" value="HCS_D2"/>
    <property type="match status" value="1"/>
</dbReference>
<dbReference type="Gene3D" id="1.10.238.260">
    <property type="match status" value="1"/>
</dbReference>
<dbReference type="NCBIfam" id="TIGR00977">
    <property type="entry name" value="citramal_synth"/>
    <property type="match status" value="1"/>
</dbReference>
<dbReference type="GO" id="GO:0043714">
    <property type="term" value="F:(R)-citramalate synthase activity"/>
    <property type="evidence" value="ECO:0007669"/>
    <property type="project" value="UniProtKB-UniRule"/>
</dbReference>
<organism evidence="11 12">
    <name type="scientific">Desulfovibrio ferrophilus</name>
    <dbReference type="NCBI Taxonomy" id="241368"/>
    <lineage>
        <taxon>Bacteria</taxon>
        <taxon>Pseudomonadati</taxon>
        <taxon>Thermodesulfobacteriota</taxon>
        <taxon>Desulfovibrionia</taxon>
        <taxon>Desulfovibrionales</taxon>
        <taxon>Desulfovibrionaceae</taxon>
        <taxon>Desulfovibrio</taxon>
    </lineage>
</organism>
<keyword evidence="5 9" id="KW-0808">Transferase</keyword>
<keyword evidence="6" id="KW-0100">Branched-chain amino acid biosynthesis</keyword>
<dbReference type="RefSeq" id="WP_126377007.1">
    <property type="nucleotide sequence ID" value="NZ_AP017378.1"/>
</dbReference>
<evidence type="ECO:0000256" key="2">
    <source>
        <dbReference type="ARBA" id="ARBA00006154"/>
    </source>
</evidence>
<evidence type="ECO:0000256" key="1">
    <source>
        <dbReference type="ARBA" id="ARBA00004743"/>
    </source>
</evidence>
<evidence type="ECO:0000259" key="10">
    <source>
        <dbReference type="PROSITE" id="PS50991"/>
    </source>
</evidence>
<dbReference type="InterPro" id="IPR005675">
    <property type="entry name" value="Citramal_synthase"/>
</dbReference>
<dbReference type="KEGG" id="dfl:DFE_0880"/>
<dbReference type="GO" id="GO:0003852">
    <property type="term" value="F:2-isopropylmalate synthase activity"/>
    <property type="evidence" value="ECO:0007669"/>
    <property type="project" value="InterPro"/>
</dbReference>
<dbReference type="PANTHER" id="PTHR43538">
    <property type="entry name" value="ALPHA-IPM SYNTHASE/HOMOCITRATE SYNTHASE"/>
    <property type="match status" value="1"/>
</dbReference>
<proteinExistence type="inferred from homology"/>
<dbReference type="EC" id="2.3.3.21" evidence="8"/>
<dbReference type="InterPro" id="IPR013785">
    <property type="entry name" value="Aldolase_TIM"/>
</dbReference>
<evidence type="ECO:0000313" key="12">
    <source>
        <dbReference type="Proteomes" id="UP000269883"/>
    </source>
</evidence>
<feature type="domain" description="Pyruvate carboxyltransferase" evidence="10">
    <location>
        <begin position="4"/>
        <end position="269"/>
    </location>
</feature>
<protein>
    <recommendedName>
        <fullName evidence="8">Citramalate synthase</fullName>
        <ecNumber evidence="8">2.3.3.21</ecNumber>
    </recommendedName>
</protein>
<keyword evidence="12" id="KW-1185">Reference proteome</keyword>
<dbReference type="Gene3D" id="3.30.160.270">
    <property type="match status" value="1"/>
</dbReference>
<evidence type="ECO:0000256" key="5">
    <source>
        <dbReference type="ARBA" id="ARBA00022679"/>
    </source>
</evidence>
<dbReference type="Gene3D" id="3.20.20.70">
    <property type="entry name" value="Aldolase class I"/>
    <property type="match status" value="1"/>
</dbReference>
<evidence type="ECO:0000256" key="6">
    <source>
        <dbReference type="ARBA" id="ARBA00023304"/>
    </source>
</evidence>
<dbReference type="SMART" id="SM00917">
    <property type="entry name" value="LeuA_dimer"/>
    <property type="match status" value="1"/>
</dbReference>
<dbReference type="EMBL" id="AP017378">
    <property type="protein sequence ID" value="BBD07606.1"/>
    <property type="molecule type" value="Genomic_DNA"/>
</dbReference>
<sequence>MKKISIYDTTLRDGTQADEINLSSPDKIRIALKLDELGVDYIEGGWPGSNKTDRAFFAEIKKHQLNHSKIAAFGSTHAAKNNAENDKNLNMLIDAAPDVVTLFGKTWDLHVREALRVPLERNLELIHDSLAYLRPKFSEIFYDAEHFFDGYKANRDYALATLKKAHEAGADVLVLCDTNGGTMPQEISDIIADLKKELGDARFGIHTHNDSEMAVANSIQAVLQGAEQIQGTINGYGERCGNANLCSIIPNLELKFDGQYQCLPEGKLQQLTTISNFVSETCNLRPFLRQPYVGRSAFAHKGGVHVSAVMRNALTYEHIVPEGVGNHQRILLSDLSGRSNILFMAKKYGYDLDKNDSAVLDLLTEIKERESIGYEYSSAEASFELMFFRAMGWSKQYFKLMNFSVMDAMRKNGEAFIEATVRLKVGGKIEHTAASGMGQVNSLDQALRKALYPFYPCLKEMRLDDFKVRVLSGTTRDTGGTASNVRVLIESADKDSRWTTVGVSYDVIHASWEALVDSVNYKLFKDDPKKWPSKAD</sequence>
<dbReference type="PROSITE" id="PS50991">
    <property type="entry name" value="PYR_CT"/>
    <property type="match status" value="1"/>
</dbReference>
<keyword evidence="3" id="KW-0028">Amino-acid biosynthesis</keyword>
<evidence type="ECO:0000256" key="3">
    <source>
        <dbReference type="ARBA" id="ARBA00022605"/>
    </source>
</evidence>
<dbReference type="GO" id="GO:0009098">
    <property type="term" value="P:L-leucine biosynthetic process"/>
    <property type="evidence" value="ECO:0007669"/>
    <property type="project" value="InterPro"/>
</dbReference>
<dbReference type="InterPro" id="IPR036230">
    <property type="entry name" value="LeuA_allosteric_dom_sf"/>
</dbReference>
<dbReference type="CDD" id="cd07941">
    <property type="entry name" value="DRE_TIM_LeuA3"/>
    <property type="match status" value="1"/>
</dbReference>
<accession>A0A2Z6AWP5</accession>
<dbReference type="InterPro" id="IPR013709">
    <property type="entry name" value="2-isopropylmalate_synth_dimer"/>
</dbReference>
<reference evidence="11 12" key="1">
    <citation type="journal article" date="2018" name="Sci. Adv.">
        <title>Multi-heme cytochromes provide a pathway for survival in energy-limited environments.</title>
        <authorList>
            <person name="Deng X."/>
            <person name="Dohmae N."/>
            <person name="Nealson K.H."/>
            <person name="Hashimoto K."/>
            <person name="Okamoto A."/>
        </authorList>
    </citation>
    <scope>NUCLEOTIDE SEQUENCE [LARGE SCALE GENOMIC DNA]</scope>
    <source>
        <strain evidence="11 12">IS5</strain>
    </source>
</reference>
<evidence type="ECO:0000256" key="8">
    <source>
        <dbReference type="NCBIfam" id="TIGR00977"/>
    </source>
</evidence>
<name>A0A2Z6AWP5_9BACT</name>
<dbReference type="PROSITE" id="PS00815">
    <property type="entry name" value="AIPM_HOMOCIT_SYNTH_1"/>
    <property type="match status" value="1"/>
</dbReference>
<dbReference type="InterPro" id="IPR054691">
    <property type="entry name" value="LeuA/HCS_post-cat"/>
</dbReference>
<dbReference type="OrthoDB" id="9803573at2"/>
<evidence type="ECO:0000256" key="7">
    <source>
        <dbReference type="ARBA" id="ARBA00048263"/>
    </source>
</evidence>
<evidence type="ECO:0000256" key="4">
    <source>
        <dbReference type="ARBA" id="ARBA00022624"/>
    </source>
</evidence>
<dbReference type="AlphaFoldDB" id="A0A2Z6AWP5"/>
<gene>
    <name evidence="11" type="ORF">DFE_0880</name>
</gene>
<comment type="similarity">
    <text evidence="2 9">Belongs to the alpha-IPM synthase/homocitrate synthase family.</text>
</comment>
<comment type="pathway">
    <text evidence="1">Amino-acid biosynthesis; L-isoleucine biosynthesis; 2-oxobutanoate from pyruvate: step 1/3.</text>
</comment>
<dbReference type="UniPathway" id="UPA00047">
    <property type="reaction ID" value="UER00066"/>
</dbReference>
<comment type="catalytic activity">
    <reaction evidence="7">
        <text>pyruvate + acetyl-CoA + H2O = (3R)-citramalate + CoA + H(+)</text>
        <dbReference type="Rhea" id="RHEA:19045"/>
        <dbReference type="ChEBI" id="CHEBI:15361"/>
        <dbReference type="ChEBI" id="CHEBI:15377"/>
        <dbReference type="ChEBI" id="CHEBI:15378"/>
        <dbReference type="ChEBI" id="CHEBI:30934"/>
        <dbReference type="ChEBI" id="CHEBI:57287"/>
        <dbReference type="ChEBI" id="CHEBI:57288"/>
        <dbReference type="EC" id="2.3.3.21"/>
    </reaction>
</comment>
<dbReference type="InterPro" id="IPR000891">
    <property type="entry name" value="PYR_CT"/>
</dbReference>